<dbReference type="SUPFAM" id="SSF49464">
    <property type="entry name" value="Carboxypeptidase regulatory domain-like"/>
    <property type="match status" value="1"/>
</dbReference>
<dbReference type="Proteomes" id="UP000242818">
    <property type="component" value="Unassembled WGS sequence"/>
</dbReference>
<evidence type="ECO:0000256" key="1">
    <source>
        <dbReference type="SAM" id="Phobius"/>
    </source>
</evidence>
<proteinExistence type="predicted"/>
<evidence type="ECO:0000313" key="2">
    <source>
        <dbReference type="EMBL" id="SCC58656.1"/>
    </source>
</evidence>
<name>A0A1C4FS06_9BACT</name>
<dbReference type="AlphaFoldDB" id="A0A1C4FS06"/>
<keyword evidence="3" id="KW-1185">Reference proteome</keyword>
<dbReference type="Pfam" id="PF13715">
    <property type="entry name" value="CarbopepD_reg_2"/>
    <property type="match status" value="1"/>
</dbReference>
<sequence>MDNERSNINPLVTADLIRRYFAGELDDAAMHALEKQALSDPFLAEALEGYEEYPEGQTSQMAHLESLLAQRVDREEDIVSPVAMPAATPGSASPVVKIRPFNYRWAVAAAVLLLLAAGGYEWLYNGPAPKTPIAQQITTPPQQPITTSPLALDSNTRVPQPLADAQPAPAVAMPAPQPAPVLQAPVIKARANKTNKPDQEVIPPAPAATVVATLDNATPGLAITKTPPAALQKVRTLGRYQAADTITVTGYATKRKNLNARPVLPDAGSILSLNEDISSGMPTIQGIVADENGQPLPGVVVRFNGSPNAVQTNLSGFFSLPAGPGDSARKIELQFIGYDKIDTTLLASNQVNKLQLKASNKALSETIVVGYGKDAKSPAGYQAPAPAPGYDSLHRYLDDHLQQVGSPNGRLRIIFTVTPTGKLENFKVLSGVSDFVDQQVIELLKEGPAWKPASDYRPAKVKLAVKMPGPKK</sequence>
<organism evidence="2 3">
    <name type="scientific">Chitinophaga costaii</name>
    <dbReference type="NCBI Taxonomy" id="1335309"/>
    <lineage>
        <taxon>Bacteria</taxon>
        <taxon>Pseudomonadati</taxon>
        <taxon>Bacteroidota</taxon>
        <taxon>Chitinophagia</taxon>
        <taxon>Chitinophagales</taxon>
        <taxon>Chitinophagaceae</taxon>
        <taxon>Chitinophaga</taxon>
    </lineage>
</organism>
<evidence type="ECO:0000313" key="3">
    <source>
        <dbReference type="Proteomes" id="UP000242818"/>
    </source>
</evidence>
<gene>
    <name evidence="2" type="ORF">GA0116948_11684</name>
</gene>
<dbReference type="EMBL" id="FMAR01000016">
    <property type="protein sequence ID" value="SCC58656.1"/>
    <property type="molecule type" value="Genomic_DNA"/>
</dbReference>
<dbReference type="InterPro" id="IPR008969">
    <property type="entry name" value="CarboxyPept-like_regulatory"/>
</dbReference>
<keyword evidence="1" id="KW-0812">Transmembrane</keyword>
<dbReference type="RefSeq" id="WP_089714832.1">
    <property type="nucleotide sequence ID" value="NZ_FMAR01000016.1"/>
</dbReference>
<keyword evidence="1" id="KW-1133">Transmembrane helix</keyword>
<keyword evidence="1" id="KW-0472">Membrane</keyword>
<dbReference type="OrthoDB" id="1112758at2"/>
<accession>A0A1C4FS06</accession>
<feature type="transmembrane region" description="Helical" evidence="1">
    <location>
        <begin position="105"/>
        <end position="123"/>
    </location>
</feature>
<protein>
    <submittedName>
        <fullName evidence="2">CarboxypepD_reg-like domain-containing protein</fullName>
    </submittedName>
</protein>
<dbReference type="Gene3D" id="2.60.40.1120">
    <property type="entry name" value="Carboxypeptidase-like, regulatory domain"/>
    <property type="match status" value="1"/>
</dbReference>
<dbReference type="STRING" id="1335309.GA0116948_11684"/>
<reference evidence="2 3" key="1">
    <citation type="submission" date="2016-08" db="EMBL/GenBank/DDBJ databases">
        <authorList>
            <person name="Seilhamer J.J."/>
        </authorList>
    </citation>
    <scope>NUCLEOTIDE SEQUENCE [LARGE SCALE GENOMIC DNA]</scope>
    <source>
        <strain evidence="2 3">A37T2</strain>
    </source>
</reference>